<dbReference type="AlphaFoldDB" id="A0A913ZJB8"/>
<reference evidence="1" key="1">
    <citation type="submission" date="2022-11" db="UniProtKB">
        <authorList>
            <consortium name="EnsemblMetazoa"/>
        </authorList>
    </citation>
    <scope>IDENTIFICATION</scope>
</reference>
<dbReference type="EnsemblMetazoa" id="XM_038195952.1">
    <property type="protein sequence ID" value="XP_038051880.1"/>
    <property type="gene ID" value="LOC119724751"/>
</dbReference>
<dbReference type="SUPFAM" id="SSF52540">
    <property type="entry name" value="P-loop containing nucleoside triphosphate hydrolases"/>
    <property type="match status" value="1"/>
</dbReference>
<keyword evidence="2" id="KW-1185">Reference proteome</keyword>
<proteinExistence type="predicted"/>
<dbReference type="RefSeq" id="XP_038051883.1">
    <property type="nucleotide sequence ID" value="XM_038195955.1"/>
</dbReference>
<sequence>MASIDSAPQPVRMFLWTVPRSVSTAFERCMSGLGNVALVHEPYTTAYYFGPDRKFLNTPFLPVEHDYSYAKVKAMMEAEFYEKDYVFGKDHAYSLDERYDSIPDGFIHTILIRDPARALASFYDVCNMPILRYYSILKHVLPEGYAFKQLYDLYEHLKSTTDREPVILDSDDLLRYPEQMIRRYCEAIGVPFNTSMLDWDPQVNVTQSWASSLKLMQHIGVYEKALKSTSFNVRHQPKQVDVLSLPAEYQHAIKVSQPFYDKLYEKRLIPEDRETEV</sequence>
<dbReference type="GeneID" id="119724751"/>
<name>A0A913ZJB8_PATMI</name>
<dbReference type="OMA" id="ENIVAWY"/>
<dbReference type="RefSeq" id="XP_038051881.1">
    <property type="nucleotide sequence ID" value="XM_038195953.1"/>
</dbReference>
<dbReference type="PANTHER" id="PTHR48419">
    <property type="entry name" value="SULFOTRANSFERASE DOMAIN-CONTAINING PROTEIN"/>
    <property type="match status" value="1"/>
</dbReference>
<dbReference type="InterPro" id="IPR053226">
    <property type="entry name" value="Pyrrolopyrazine_biosynth_F"/>
</dbReference>
<evidence type="ECO:0000313" key="2">
    <source>
        <dbReference type="Proteomes" id="UP000887568"/>
    </source>
</evidence>
<evidence type="ECO:0000313" key="1">
    <source>
        <dbReference type="EnsemblMetazoa" id="XP_038051883.1"/>
    </source>
</evidence>
<dbReference type="PANTHER" id="PTHR48419:SF1">
    <property type="entry name" value="SULFOTRANSFERASE DOMAIN-CONTAINING PROTEIN"/>
    <property type="match status" value="1"/>
</dbReference>
<dbReference type="OrthoDB" id="416710at2759"/>
<dbReference type="EnsemblMetazoa" id="XM_038195951.1">
    <property type="protein sequence ID" value="XP_038051879.1"/>
    <property type="gene ID" value="LOC119724751"/>
</dbReference>
<dbReference type="RefSeq" id="XP_038051879.1">
    <property type="nucleotide sequence ID" value="XM_038195951.1"/>
</dbReference>
<evidence type="ECO:0008006" key="3">
    <source>
        <dbReference type="Google" id="ProtNLM"/>
    </source>
</evidence>
<dbReference type="EnsemblMetazoa" id="XM_038195955.1">
    <property type="protein sequence ID" value="XP_038051883.1"/>
    <property type="gene ID" value="LOC119724751"/>
</dbReference>
<dbReference type="RefSeq" id="XP_038051880.1">
    <property type="nucleotide sequence ID" value="XM_038195952.1"/>
</dbReference>
<dbReference type="Gene3D" id="3.40.50.300">
    <property type="entry name" value="P-loop containing nucleotide triphosphate hydrolases"/>
    <property type="match status" value="1"/>
</dbReference>
<dbReference type="Proteomes" id="UP000887568">
    <property type="component" value="Unplaced"/>
</dbReference>
<protein>
    <recommendedName>
        <fullName evidence="3">Sulfotransferase family protein</fullName>
    </recommendedName>
</protein>
<dbReference type="EnsemblMetazoa" id="XM_038195953.1">
    <property type="protein sequence ID" value="XP_038051881.1"/>
    <property type="gene ID" value="LOC119724751"/>
</dbReference>
<dbReference type="InterPro" id="IPR027417">
    <property type="entry name" value="P-loop_NTPase"/>
</dbReference>
<accession>A0A913ZJB8</accession>
<dbReference type="Pfam" id="PF19798">
    <property type="entry name" value="Sulfotransfer_5"/>
    <property type="match status" value="1"/>
</dbReference>
<organism evidence="1 2">
    <name type="scientific">Patiria miniata</name>
    <name type="common">Bat star</name>
    <name type="synonym">Asterina miniata</name>
    <dbReference type="NCBI Taxonomy" id="46514"/>
    <lineage>
        <taxon>Eukaryota</taxon>
        <taxon>Metazoa</taxon>
        <taxon>Echinodermata</taxon>
        <taxon>Eleutherozoa</taxon>
        <taxon>Asterozoa</taxon>
        <taxon>Asteroidea</taxon>
        <taxon>Valvatacea</taxon>
        <taxon>Valvatida</taxon>
        <taxon>Asterinidae</taxon>
        <taxon>Patiria</taxon>
    </lineage>
</organism>